<organism evidence="2 3">
    <name type="scientific">Sinanodonta woodiana</name>
    <name type="common">Chinese pond mussel</name>
    <name type="synonym">Anodonta woodiana</name>
    <dbReference type="NCBI Taxonomy" id="1069815"/>
    <lineage>
        <taxon>Eukaryota</taxon>
        <taxon>Metazoa</taxon>
        <taxon>Spiralia</taxon>
        <taxon>Lophotrochozoa</taxon>
        <taxon>Mollusca</taxon>
        <taxon>Bivalvia</taxon>
        <taxon>Autobranchia</taxon>
        <taxon>Heteroconchia</taxon>
        <taxon>Palaeoheterodonta</taxon>
        <taxon>Unionida</taxon>
        <taxon>Unionoidea</taxon>
        <taxon>Unionidae</taxon>
        <taxon>Unioninae</taxon>
        <taxon>Sinanodonta</taxon>
    </lineage>
</organism>
<proteinExistence type="predicted"/>
<reference evidence="2 3" key="1">
    <citation type="submission" date="2024-11" db="EMBL/GenBank/DDBJ databases">
        <title>Chromosome-level genome assembly of the freshwater bivalve Anodonta woodiana.</title>
        <authorList>
            <person name="Chen X."/>
        </authorList>
    </citation>
    <scope>NUCLEOTIDE SEQUENCE [LARGE SCALE GENOMIC DNA]</scope>
    <source>
        <strain evidence="2">MN2024</strain>
        <tissue evidence="2">Gills</tissue>
    </source>
</reference>
<evidence type="ECO:0000313" key="2">
    <source>
        <dbReference type="EMBL" id="KAL3831701.1"/>
    </source>
</evidence>
<protein>
    <submittedName>
        <fullName evidence="2">Uncharacterized protein</fullName>
    </submittedName>
</protein>
<keyword evidence="3" id="KW-1185">Reference proteome</keyword>
<keyword evidence="1" id="KW-0732">Signal</keyword>
<comment type="caution">
    <text evidence="2">The sequence shown here is derived from an EMBL/GenBank/DDBJ whole genome shotgun (WGS) entry which is preliminary data.</text>
</comment>
<gene>
    <name evidence="2" type="ORF">ACJMK2_023421</name>
</gene>
<feature type="signal peptide" evidence="1">
    <location>
        <begin position="1"/>
        <end position="17"/>
    </location>
</feature>
<name>A0ABD3T514_SINWO</name>
<accession>A0ABD3T514</accession>
<dbReference type="Proteomes" id="UP001634394">
    <property type="component" value="Unassembled WGS sequence"/>
</dbReference>
<sequence>MFLKLVSMLVFFRSAREGPSFSYTRQRVIYQLMKLKPCLVPEVQQLLDIMQEASLAYTMNKAELETAIQAREELKVEMKSYIKEHMAAVKKIIQLQKYFSTRYDRSETLWETINKIPDEESLIMSRREENLLKYKHTVLQEQMLKSNIYSLRLASYVDDSIFSPTIDIAEVCARTYAATSKIYSYDLNSNYRFLPKVKRTRVESSELVKLTDKAKKNPRPRRVVLPKKVYVTYWGQVVDPKEAGKFTYDRPINQKIISTDAGKGFGWTKRTNFSSKECAIYYLKGVPNSDLL</sequence>
<dbReference type="EMBL" id="JBJQND010000019">
    <property type="protein sequence ID" value="KAL3831701.1"/>
    <property type="molecule type" value="Genomic_DNA"/>
</dbReference>
<evidence type="ECO:0000256" key="1">
    <source>
        <dbReference type="SAM" id="SignalP"/>
    </source>
</evidence>
<feature type="chain" id="PRO_5044815630" evidence="1">
    <location>
        <begin position="18"/>
        <end position="292"/>
    </location>
</feature>
<dbReference type="AlphaFoldDB" id="A0ABD3T514"/>
<evidence type="ECO:0000313" key="3">
    <source>
        <dbReference type="Proteomes" id="UP001634394"/>
    </source>
</evidence>